<evidence type="ECO:0000313" key="2">
    <source>
        <dbReference type="EMBL" id="MXQ12248.1"/>
    </source>
</evidence>
<keyword evidence="1" id="KW-0812">Transmembrane</keyword>
<protein>
    <submittedName>
        <fullName evidence="2">Uncharacterized protein</fullName>
    </submittedName>
</protein>
<keyword evidence="1" id="KW-1133">Transmembrane helix</keyword>
<comment type="caution">
    <text evidence="2">The sequence shown here is derived from an EMBL/GenBank/DDBJ whole genome shotgun (WGS) entry which is preliminary data.</text>
</comment>
<feature type="transmembrane region" description="Helical" evidence="1">
    <location>
        <begin position="29"/>
        <end position="48"/>
    </location>
</feature>
<keyword evidence="1" id="KW-0472">Membrane</keyword>
<dbReference type="Proteomes" id="UP000436483">
    <property type="component" value="Unassembled WGS sequence"/>
</dbReference>
<keyword evidence="3" id="KW-1185">Reference proteome</keyword>
<proteinExistence type="predicted"/>
<organism evidence="2 3">
    <name type="scientific">Microvirga makkahensis</name>
    <dbReference type="NCBI Taxonomy" id="1128670"/>
    <lineage>
        <taxon>Bacteria</taxon>
        <taxon>Pseudomonadati</taxon>
        <taxon>Pseudomonadota</taxon>
        <taxon>Alphaproteobacteria</taxon>
        <taxon>Hyphomicrobiales</taxon>
        <taxon>Methylobacteriaceae</taxon>
        <taxon>Microvirga</taxon>
    </lineage>
</organism>
<sequence>MAVNDNNALFSPPRSCLSSHGKRAVYRRVAFIIAVLAIVAGIITLPLLQGFAVPIMAASEEGPEVLRGSQIAPTLLQPRGNG</sequence>
<dbReference type="EMBL" id="WURB01000007">
    <property type="protein sequence ID" value="MXQ12248.1"/>
    <property type="molecule type" value="Genomic_DNA"/>
</dbReference>
<evidence type="ECO:0000256" key="1">
    <source>
        <dbReference type="SAM" id="Phobius"/>
    </source>
</evidence>
<gene>
    <name evidence="2" type="ORF">GR328_12385</name>
</gene>
<accession>A0A7X3MS56</accession>
<dbReference type="AlphaFoldDB" id="A0A7X3MS56"/>
<name>A0A7X3MS56_9HYPH</name>
<reference evidence="2 3" key="2">
    <citation type="submission" date="2020-01" db="EMBL/GenBank/DDBJ databases">
        <title>Microvirga sp. nov., an arsenate reduction bacterium isolated from Tibet hotspring sediments.</title>
        <authorList>
            <person name="Xian W.-D."/>
            <person name="Li W.-J."/>
        </authorList>
    </citation>
    <scope>NUCLEOTIDE SEQUENCE [LARGE SCALE GENOMIC DNA]</scope>
    <source>
        <strain evidence="2 3">KCTC 23863</strain>
    </source>
</reference>
<reference evidence="2 3" key="1">
    <citation type="submission" date="2019-12" db="EMBL/GenBank/DDBJ databases">
        <authorList>
            <person name="Yuan C.-G."/>
        </authorList>
    </citation>
    <scope>NUCLEOTIDE SEQUENCE [LARGE SCALE GENOMIC DNA]</scope>
    <source>
        <strain evidence="2 3">KCTC 23863</strain>
    </source>
</reference>
<evidence type="ECO:0000313" key="3">
    <source>
        <dbReference type="Proteomes" id="UP000436483"/>
    </source>
</evidence>
<dbReference type="RefSeq" id="WP_160884827.1">
    <property type="nucleotide sequence ID" value="NZ_WURB01000007.1"/>
</dbReference>